<organism evidence="2 3">
    <name type="scientific">Desulfonema magnum</name>
    <dbReference type="NCBI Taxonomy" id="45655"/>
    <lineage>
        <taxon>Bacteria</taxon>
        <taxon>Pseudomonadati</taxon>
        <taxon>Thermodesulfobacteriota</taxon>
        <taxon>Desulfobacteria</taxon>
        <taxon>Desulfobacterales</taxon>
        <taxon>Desulfococcaceae</taxon>
        <taxon>Desulfonema</taxon>
    </lineage>
</organism>
<dbReference type="KEGG" id="dmm:dnm_041545"/>
<dbReference type="Proteomes" id="UP000663722">
    <property type="component" value="Chromosome"/>
</dbReference>
<keyword evidence="1" id="KW-0812">Transmembrane</keyword>
<name>A0A975BLX1_9BACT</name>
<evidence type="ECO:0000256" key="1">
    <source>
        <dbReference type="SAM" id="Phobius"/>
    </source>
</evidence>
<keyword evidence="1" id="KW-1133">Transmembrane helix</keyword>
<protein>
    <submittedName>
        <fullName evidence="2">Uncharacterized protein</fullName>
    </submittedName>
</protein>
<proteinExistence type="predicted"/>
<sequence>MSRALKGISEGRMMWLTVFISFCILVLCLFFWIVFYKKPQKNAKDGSVTYVCSECGSRHCNCYKEDHLSSKE</sequence>
<feature type="transmembrane region" description="Helical" evidence="1">
    <location>
        <begin position="12"/>
        <end position="35"/>
    </location>
</feature>
<evidence type="ECO:0000313" key="3">
    <source>
        <dbReference type="Proteomes" id="UP000663722"/>
    </source>
</evidence>
<accession>A0A975BLX1</accession>
<keyword evidence="3" id="KW-1185">Reference proteome</keyword>
<keyword evidence="1" id="KW-0472">Membrane</keyword>
<evidence type="ECO:0000313" key="2">
    <source>
        <dbReference type="EMBL" id="QTA88114.1"/>
    </source>
</evidence>
<reference evidence="2" key="1">
    <citation type="journal article" date="2021" name="Microb. Physiol.">
        <title>Proteogenomic Insights into the Physiology of Marine, Sulfate-Reducing, Filamentous Desulfonema limicola and Desulfonema magnum.</title>
        <authorList>
            <person name="Schnaars V."/>
            <person name="Wohlbrand L."/>
            <person name="Scheve S."/>
            <person name="Hinrichs C."/>
            <person name="Reinhardt R."/>
            <person name="Rabus R."/>
        </authorList>
    </citation>
    <scope>NUCLEOTIDE SEQUENCE</scope>
    <source>
        <strain evidence="2">4be13</strain>
    </source>
</reference>
<dbReference type="EMBL" id="CP061800">
    <property type="protein sequence ID" value="QTA88114.1"/>
    <property type="molecule type" value="Genomic_DNA"/>
</dbReference>
<gene>
    <name evidence="2" type="ORF">dnm_041545</name>
</gene>
<dbReference type="AlphaFoldDB" id="A0A975BLX1"/>